<reference evidence="2" key="1">
    <citation type="submission" date="2020-02" db="EMBL/GenBank/DDBJ databases">
        <authorList>
            <person name="Meier V. D."/>
        </authorList>
    </citation>
    <scope>NUCLEOTIDE SEQUENCE</scope>
    <source>
        <strain evidence="2">AVDCRST_MAG68</strain>
    </source>
</reference>
<dbReference type="Gene3D" id="1.20.1640.10">
    <property type="entry name" value="Multidrug efflux transporter AcrB transmembrane domain"/>
    <property type="match status" value="2"/>
</dbReference>
<keyword evidence="1" id="KW-0472">Membrane</keyword>
<dbReference type="Gene3D" id="3.30.70.1430">
    <property type="entry name" value="Multidrug efflux transporter AcrB pore domain"/>
    <property type="match status" value="2"/>
</dbReference>
<feature type="transmembrane region" description="Helical" evidence="1">
    <location>
        <begin position="430"/>
        <end position="450"/>
    </location>
</feature>
<evidence type="ECO:0000313" key="2">
    <source>
        <dbReference type="EMBL" id="CAA9303113.1"/>
    </source>
</evidence>
<dbReference type="SUPFAM" id="SSF82693">
    <property type="entry name" value="Multidrug efflux transporter AcrB pore domain, PN1, PN2, PC1 and PC2 subdomains"/>
    <property type="match status" value="3"/>
</dbReference>
<dbReference type="SUPFAM" id="SSF82866">
    <property type="entry name" value="Multidrug efflux transporter AcrB transmembrane domain"/>
    <property type="match status" value="2"/>
</dbReference>
<organism evidence="2">
    <name type="scientific">uncultured Gemmatimonadota bacterium</name>
    <dbReference type="NCBI Taxonomy" id="203437"/>
    <lineage>
        <taxon>Bacteria</taxon>
        <taxon>Pseudomonadati</taxon>
        <taxon>Gemmatimonadota</taxon>
        <taxon>environmental samples</taxon>
    </lineage>
</organism>
<dbReference type="InterPro" id="IPR001036">
    <property type="entry name" value="Acrflvin-R"/>
</dbReference>
<proteinExistence type="predicted"/>
<dbReference type="Pfam" id="PF00873">
    <property type="entry name" value="ACR_tran"/>
    <property type="match status" value="1"/>
</dbReference>
<keyword evidence="1" id="KW-1133">Transmembrane helix</keyword>
<dbReference type="Gene3D" id="3.30.70.1320">
    <property type="entry name" value="Multidrug efflux transporter AcrB pore domain like"/>
    <property type="match status" value="1"/>
</dbReference>
<feature type="transmembrane region" description="Helical" evidence="1">
    <location>
        <begin position="462"/>
        <end position="485"/>
    </location>
</feature>
<feature type="transmembrane region" description="Helical" evidence="1">
    <location>
        <begin position="980"/>
        <end position="1001"/>
    </location>
</feature>
<dbReference type="PANTHER" id="PTHR32063:SF18">
    <property type="entry name" value="CATION EFFLUX SYSTEM PROTEIN"/>
    <property type="match status" value="1"/>
</dbReference>
<dbReference type="Gene3D" id="3.30.70.1440">
    <property type="entry name" value="Multidrug efflux transporter AcrB pore domain"/>
    <property type="match status" value="1"/>
</dbReference>
<evidence type="ECO:0000256" key="1">
    <source>
        <dbReference type="SAM" id="Phobius"/>
    </source>
</evidence>
<feature type="transmembrane region" description="Helical" evidence="1">
    <location>
        <begin position="909"/>
        <end position="932"/>
    </location>
</feature>
<feature type="transmembrane region" description="Helical" evidence="1">
    <location>
        <begin position="953"/>
        <end position="974"/>
    </location>
</feature>
<feature type="transmembrane region" description="Helical" evidence="1">
    <location>
        <begin position="332"/>
        <end position="351"/>
    </location>
</feature>
<feature type="transmembrane region" description="Helical" evidence="1">
    <location>
        <begin position="883"/>
        <end position="903"/>
    </location>
</feature>
<gene>
    <name evidence="2" type="ORF">AVDCRST_MAG68-629</name>
</gene>
<feature type="transmembrane region" description="Helical" evidence="1">
    <location>
        <begin position="527"/>
        <end position="549"/>
    </location>
</feature>
<name>A0A6J4KDV6_9BACT</name>
<dbReference type="PANTHER" id="PTHR32063">
    <property type="match status" value="1"/>
</dbReference>
<keyword evidence="1" id="KW-0812">Transmembrane</keyword>
<dbReference type="SUPFAM" id="SSF82714">
    <property type="entry name" value="Multidrug efflux transporter AcrB TolC docking domain, DN and DC subdomains"/>
    <property type="match status" value="2"/>
</dbReference>
<sequence>MNVSRIAAAAVKNWQFTVVVTAMVVAMGANAWVNVPRAEDPTFPIAIYPIVAVYPGASPGDVERLVVEPIEEAVGELDGLKTLETQVEDGVAVIRAEFESGEDPDRKYEEVLREVNALRPGLPADLHSLEVERTSAADVNIVQAALVSEAVPYRILRDHADRLQDRVKRVPGVRDAEVWGAPEREVRVSLDLGRTAQLGIAPGQVLAAVGGESANIPGGSVDAGARRFNVKTSGDYTSLDEVRQTVVGGAAGSVVLLRDVADVRWAYADPTHIARFDGRRAVFVTATMRPGGNISRVRDGIHAELAAFERSLPAGVKLERGFDQSANVERRLGTLGRDLAIAIGLVLLTLLPLGMRPALIVMVSIPLSMAIGLTLLDATGFGINQMSIVGFVIALGLLVDDSIVVVENIARFLREGHSRREAAVLATRQIGVAVLGCTFTLIFAFLPLLFLPGTAGEFIRSMPLTVVYTVLASLVVSLTLIPFLASRFLRDGGGAHENVFLRALNRGIGATYAPVLHRALARPRATLVAAALLFLGSVALVPAVGFSLFPKAGTPQFLVDIEAPQGSTLAATDRASRWVERQLAGHPEVRSVFANVGHGNPTIYYNVTPRSDNPTVAQLFVLTHGYEPEGTPRMLDSLRARFAAYPDARIEVKEFENGPPVDAPVAIRLAGENLDTLRALAARVEGVLRATPGTLYVRNPVRLARTDLRVDIDRAKAGMVGIPTAEIDRTIRLAVAGVPAGRVRAPDGEEYAVQVRLPNAGRPGPDALDRVYVAAAGGAQVPLGQVARLRFESSPPLIQRRDQERSVTVTAFVRSGFNTDRVTREVMERLGSVPFPAGYRWTPAGEFESRQESFGGVGNAVIVAVFMVLAILVLEFRTFRSTLIVASVIPLGVLGGIVALWVTGYTLSFTATIGFVALIGIEIKNSILLVDFTNQLREEGMPLDTAIERAGEIRFLPIVLTTMTAIGGLLPLALEGSALYSPLAWVIIGGLLSSTLLARLVTPVLYKLLPPDIEPRAAPPQVTVPVGRLAEPAMA</sequence>
<dbReference type="GO" id="GO:0005886">
    <property type="term" value="C:plasma membrane"/>
    <property type="evidence" value="ECO:0007669"/>
    <property type="project" value="TreeGrafter"/>
</dbReference>
<protein>
    <submittedName>
        <fullName evidence="2">RND multidrug efflux transporter Acriflavin resistance protein</fullName>
    </submittedName>
</protein>
<dbReference type="PRINTS" id="PR00702">
    <property type="entry name" value="ACRIFLAVINRP"/>
</dbReference>
<accession>A0A6J4KDV6</accession>
<dbReference type="AlphaFoldDB" id="A0A6J4KDV6"/>
<feature type="transmembrane region" description="Helical" evidence="1">
    <location>
        <begin position="857"/>
        <end position="876"/>
    </location>
</feature>
<dbReference type="InterPro" id="IPR027463">
    <property type="entry name" value="AcrB_DN_DC_subdom"/>
</dbReference>
<dbReference type="GO" id="GO:0042910">
    <property type="term" value="F:xenobiotic transmembrane transporter activity"/>
    <property type="evidence" value="ECO:0007669"/>
    <property type="project" value="TreeGrafter"/>
</dbReference>
<feature type="transmembrane region" description="Helical" evidence="1">
    <location>
        <begin position="388"/>
        <end position="410"/>
    </location>
</feature>
<dbReference type="EMBL" id="CADCTW010000034">
    <property type="protein sequence ID" value="CAA9303113.1"/>
    <property type="molecule type" value="Genomic_DNA"/>
</dbReference>
<dbReference type="Gene3D" id="3.30.2090.10">
    <property type="entry name" value="Multidrug efflux transporter AcrB TolC docking domain, DN and DC subdomains"/>
    <property type="match status" value="2"/>
</dbReference>
<feature type="transmembrane region" description="Helical" evidence="1">
    <location>
        <begin position="358"/>
        <end position="376"/>
    </location>
</feature>